<dbReference type="EMBL" id="LAZR01010883">
    <property type="protein sequence ID" value="KKM64533.1"/>
    <property type="molecule type" value="Genomic_DNA"/>
</dbReference>
<evidence type="ECO:0000313" key="1">
    <source>
        <dbReference type="EMBL" id="KKM64533.1"/>
    </source>
</evidence>
<organism evidence="1">
    <name type="scientific">marine sediment metagenome</name>
    <dbReference type="NCBI Taxonomy" id="412755"/>
    <lineage>
        <taxon>unclassified sequences</taxon>
        <taxon>metagenomes</taxon>
        <taxon>ecological metagenomes</taxon>
    </lineage>
</organism>
<sequence length="86" mass="9927">MVWVDANSTHDWFDVDEEYCEHEMFVESAGYVLKTDDRFLVMYSTRSFPCGDDKKVEAYCLTMKIPAGTIKKIYLAPEWGSSVELS</sequence>
<reference evidence="1" key="1">
    <citation type="journal article" date="2015" name="Nature">
        <title>Complex archaea that bridge the gap between prokaryotes and eukaryotes.</title>
        <authorList>
            <person name="Spang A."/>
            <person name="Saw J.H."/>
            <person name="Jorgensen S.L."/>
            <person name="Zaremba-Niedzwiedzka K."/>
            <person name="Martijn J."/>
            <person name="Lind A.E."/>
            <person name="van Eijk R."/>
            <person name="Schleper C."/>
            <person name="Guy L."/>
            <person name="Ettema T.J."/>
        </authorList>
    </citation>
    <scope>NUCLEOTIDE SEQUENCE</scope>
</reference>
<protein>
    <submittedName>
        <fullName evidence="1">Uncharacterized protein</fullName>
    </submittedName>
</protein>
<name>A0A0F9J4S1_9ZZZZ</name>
<dbReference type="AlphaFoldDB" id="A0A0F9J4S1"/>
<proteinExistence type="predicted"/>
<comment type="caution">
    <text evidence="1">The sequence shown here is derived from an EMBL/GenBank/DDBJ whole genome shotgun (WGS) entry which is preliminary data.</text>
</comment>
<accession>A0A0F9J4S1</accession>
<gene>
    <name evidence="1" type="ORF">LCGC14_1500480</name>
</gene>